<sequence>MQNYLILVEGDTEERLLKKLNVIGKIQIFNLWDKDVQKIARRFNSNTAVFVVYDTDTAQSQSNIARFNANLAFLKQGGRLKGILQQTLNFEDELVLACDGLRNSQGLFKVFGAVNADEFKYKFLKSSNPIALLEKQGFDKMKLWKQKVSANVDGNYHKYLADFSCLPVR</sequence>
<proteinExistence type="predicted"/>
<dbReference type="RefSeq" id="WP_078254700.1">
    <property type="nucleotide sequence ID" value="NZ_MUYU01000022.1"/>
</dbReference>
<organism evidence="1 2">
    <name type="scientific">Moraxella pluranimalium</name>
    <dbReference type="NCBI Taxonomy" id="470453"/>
    <lineage>
        <taxon>Bacteria</taxon>
        <taxon>Pseudomonadati</taxon>
        <taxon>Pseudomonadota</taxon>
        <taxon>Gammaproteobacteria</taxon>
        <taxon>Moraxellales</taxon>
        <taxon>Moraxellaceae</taxon>
        <taxon>Moraxella</taxon>
    </lineage>
</organism>
<dbReference type="Proteomes" id="UP000189800">
    <property type="component" value="Unassembled WGS sequence"/>
</dbReference>
<protein>
    <recommendedName>
        <fullName evidence="3">DUF4435 domain-containing protein</fullName>
    </recommendedName>
</protein>
<dbReference type="AlphaFoldDB" id="A0A1T0CL04"/>
<gene>
    <name evidence="1" type="ORF">B0680_08650</name>
</gene>
<keyword evidence="2" id="KW-1185">Reference proteome</keyword>
<evidence type="ECO:0000313" key="2">
    <source>
        <dbReference type="Proteomes" id="UP000189800"/>
    </source>
</evidence>
<evidence type="ECO:0008006" key="3">
    <source>
        <dbReference type="Google" id="ProtNLM"/>
    </source>
</evidence>
<dbReference type="STRING" id="470453.B0680_08650"/>
<evidence type="ECO:0000313" key="1">
    <source>
        <dbReference type="EMBL" id="OOS23038.1"/>
    </source>
</evidence>
<name>A0A1T0CL04_9GAMM</name>
<reference evidence="1 2" key="1">
    <citation type="submission" date="2017-02" db="EMBL/GenBank/DDBJ databases">
        <title>Draft genome sequence of Moraxella pluranimalium CCUG 54913T type strain.</title>
        <authorList>
            <person name="Salva-Serra F."/>
            <person name="Engstrom-Jakobsson H."/>
            <person name="Thorell K."/>
            <person name="Jaen-Luchoro D."/>
            <person name="Gonzales-Siles L."/>
            <person name="Karlsson R."/>
            <person name="Yazdan S."/>
            <person name="Boulund F."/>
            <person name="Johnning A."/>
            <person name="Engstrand L."/>
            <person name="Kristiansson E."/>
            <person name="Moore E."/>
        </authorList>
    </citation>
    <scope>NUCLEOTIDE SEQUENCE [LARGE SCALE GENOMIC DNA]</scope>
    <source>
        <strain evidence="1 2">CCUG 54913</strain>
    </source>
</reference>
<dbReference type="EMBL" id="MUYU01000022">
    <property type="protein sequence ID" value="OOS23038.1"/>
    <property type="molecule type" value="Genomic_DNA"/>
</dbReference>
<comment type="caution">
    <text evidence="1">The sequence shown here is derived from an EMBL/GenBank/DDBJ whole genome shotgun (WGS) entry which is preliminary data.</text>
</comment>
<dbReference type="OrthoDB" id="2066770at2"/>
<accession>A0A1T0CL04</accession>